<dbReference type="InParanoid" id="A0A067Q154"/>
<dbReference type="AlphaFoldDB" id="A0A067Q154"/>
<sequence length="208" mass="24013">MVLLHSRPTHRARGRVVVGKPSKSRYMSQGIWSCLEQLTESTHERGFVSESPPNNIRNWDAPKQAALRDGSVGTRPFIHHNASVYKWHFRSCRHPNAGGCGERVDRRSRTGHHVRTWHSGPQLFTKFLIPSRDRTPGKVRQMSKVDQGLCWVEAVLFREKPRLLLNERASAMDQSETNCEEIKIPMIQNCKWREESMWIVHEAEGHGM</sequence>
<reference evidence="2" key="1">
    <citation type="journal article" date="2014" name="Proc. Natl. Acad. Sci. U.S.A.">
        <title>Extensive sampling of basidiomycete genomes demonstrates inadequacy of the white-rot/brown-rot paradigm for wood decay fungi.</title>
        <authorList>
            <person name="Riley R."/>
            <person name="Salamov A.A."/>
            <person name="Brown D.W."/>
            <person name="Nagy L.G."/>
            <person name="Floudas D."/>
            <person name="Held B.W."/>
            <person name="Levasseur A."/>
            <person name="Lombard V."/>
            <person name="Morin E."/>
            <person name="Otillar R."/>
            <person name="Lindquist E.A."/>
            <person name="Sun H."/>
            <person name="LaButti K.M."/>
            <person name="Schmutz J."/>
            <person name="Jabbour D."/>
            <person name="Luo H."/>
            <person name="Baker S.E."/>
            <person name="Pisabarro A.G."/>
            <person name="Walton J.D."/>
            <person name="Blanchette R.A."/>
            <person name="Henrissat B."/>
            <person name="Martin F."/>
            <person name="Cullen D."/>
            <person name="Hibbett D.S."/>
            <person name="Grigoriev I.V."/>
        </authorList>
    </citation>
    <scope>NUCLEOTIDE SEQUENCE [LARGE SCALE GENOMIC DNA]</scope>
    <source>
        <strain evidence="2">MUCL 33604</strain>
    </source>
</reference>
<name>A0A067Q154_9AGAM</name>
<gene>
    <name evidence="1" type="ORF">JAAARDRAFT_46458</name>
</gene>
<dbReference type="Proteomes" id="UP000027265">
    <property type="component" value="Unassembled WGS sequence"/>
</dbReference>
<evidence type="ECO:0000313" key="2">
    <source>
        <dbReference type="Proteomes" id="UP000027265"/>
    </source>
</evidence>
<evidence type="ECO:0000313" key="1">
    <source>
        <dbReference type="EMBL" id="KDQ59860.1"/>
    </source>
</evidence>
<proteinExistence type="predicted"/>
<organism evidence="1 2">
    <name type="scientific">Jaapia argillacea MUCL 33604</name>
    <dbReference type="NCBI Taxonomy" id="933084"/>
    <lineage>
        <taxon>Eukaryota</taxon>
        <taxon>Fungi</taxon>
        <taxon>Dikarya</taxon>
        <taxon>Basidiomycota</taxon>
        <taxon>Agaricomycotina</taxon>
        <taxon>Agaricomycetes</taxon>
        <taxon>Agaricomycetidae</taxon>
        <taxon>Jaapiales</taxon>
        <taxon>Jaapiaceae</taxon>
        <taxon>Jaapia</taxon>
    </lineage>
</organism>
<dbReference type="EMBL" id="KL197715">
    <property type="protein sequence ID" value="KDQ59860.1"/>
    <property type="molecule type" value="Genomic_DNA"/>
</dbReference>
<dbReference type="HOGENOM" id="CLU_1321064_0_0_1"/>
<protein>
    <submittedName>
        <fullName evidence="1">Uncharacterized protein</fullName>
    </submittedName>
</protein>
<keyword evidence="2" id="KW-1185">Reference proteome</keyword>
<accession>A0A067Q154</accession>